<dbReference type="Pfam" id="PF02201">
    <property type="entry name" value="SWIB"/>
    <property type="match status" value="1"/>
</dbReference>
<dbReference type="EMBL" id="JBHFFA010000008">
    <property type="protein sequence ID" value="KAL2610179.1"/>
    <property type="molecule type" value="Genomic_DNA"/>
</dbReference>
<protein>
    <recommendedName>
        <fullName evidence="1">DM2 domain-containing protein</fullName>
    </recommendedName>
</protein>
<gene>
    <name evidence="2" type="ORF">R1flu_028752</name>
</gene>
<feature type="domain" description="DM2" evidence="1">
    <location>
        <begin position="38"/>
        <end position="118"/>
    </location>
</feature>
<dbReference type="SMART" id="SM00151">
    <property type="entry name" value="SWIB"/>
    <property type="match status" value="1"/>
</dbReference>
<dbReference type="CDD" id="cd10567">
    <property type="entry name" value="SWIB-MDM2_like"/>
    <property type="match status" value="1"/>
</dbReference>
<evidence type="ECO:0000313" key="2">
    <source>
        <dbReference type="EMBL" id="KAL2610179.1"/>
    </source>
</evidence>
<keyword evidence="3" id="KW-1185">Reference proteome</keyword>
<dbReference type="InterPro" id="IPR019835">
    <property type="entry name" value="SWIB_domain"/>
</dbReference>
<evidence type="ECO:0000259" key="1">
    <source>
        <dbReference type="PROSITE" id="PS51925"/>
    </source>
</evidence>
<dbReference type="PANTHER" id="PTHR13844">
    <property type="entry name" value="SWI/SNF-RELATED MATRIX-ASSOCIATED ACTIN-DEPENDENT REGULATOR OF CHROMATIN SUBFAMILY D"/>
    <property type="match status" value="1"/>
</dbReference>
<dbReference type="Proteomes" id="UP001605036">
    <property type="component" value="Unassembled WGS sequence"/>
</dbReference>
<reference evidence="2 3" key="1">
    <citation type="submission" date="2024-09" db="EMBL/GenBank/DDBJ databases">
        <title>Chromosome-scale assembly of Riccia fluitans.</title>
        <authorList>
            <person name="Paukszto L."/>
            <person name="Sawicki J."/>
            <person name="Karawczyk K."/>
            <person name="Piernik-Szablinska J."/>
            <person name="Szczecinska M."/>
            <person name="Mazdziarz M."/>
        </authorList>
    </citation>
    <scope>NUCLEOTIDE SEQUENCE [LARGE SCALE GENOMIC DNA]</scope>
    <source>
        <strain evidence="2">Rf_01</strain>
        <tissue evidence="2">Aerial parts of the thallus</tissue>
    </source>
</reference>
<evidence type="ECO:0000313" key="3">
    <source>
        <dbReference type="Proteomes" id="UP001605036"/>
    </source>
</evidence>
<dbReference type="PROSITE" id="PS51925">
    <property type="entry name" value="SWIB_MDM2"/>
    <property type="match status" value="1"/>
</dbReference>
<proteinExistence type="predicted"/>
<name>A0ABD1XMK8_9MARC</name>
<dbReference type="SUPFAM" id="SSF47592">
    <property type="entry name" value="SWIB/MDM2 domain"/>
    <property type="match status" value="1"/>
</dbReference>
<dbReference type="InterPro" id="IPR003121">
    <property type="entry name" value="SWIB_MDM2_domain"/>
</dbReference>
<sequence length="158" mass="17153">MVLVSTIRLAASAAGKAVKSGVGKAAASTNPKQQLPVGLRKPVPVSPALKKFLGSGEISRTETIKKLWAYIKDHNLQDPAARREIASLDFQIEVLSDVQGKTKSYGSFANPFDSALGLKEMKAAVAKFKGPPRVHGFVVPRLWDIMNIRSGDRWNWGV</sequence>
<dbReference type="Gene3D" id="1.10.245.10">
    <property type="entry name" value="SWIB/MDM2 domain"/>
    <property type="match status" value="1"/>
</dbReference>
<organism evidence="2 3">
    <name type="scientific">Riccia fluitans</name>
    <dbReference type="NCBI Taxonomy" id="41844"/>
    <lineage>
        <taxon>Eukaryota</taxon>
        <taxon>Viridiplantae</taxon>
        <taxon>Streptophyta</taxon>
        <taxon>Embryophyta</taxon>
        <taxon>Marchantiophyta</taxon>
        <taxon>Marchantiopsida</taxon>
        <taxon>Marchantiidae</taxon>
        <taxon>Marchantiales</taxon>
        <taxon>Ricciaceae</taxon>
        <taxon>Riccia</taxon>
    </lineage>
</organism>
<dbReference type="AlphaFoldDB" id="A0ABD1XMK8"/>
<dbReference type="InterPro" id="IPR036885">
    <property type="entry name" value="SWIB_MDM2_dom_sf"/>
</dbReference>
<comment type="caution">
    <text evidence="2">The sequence shown here is derived from an EMBL/GenBank/DDBJ whole genome shotgun (WGS) entry which is preliminary data.</text>
</comment>
<accession>A0ABD1XMK8</accession>